<evidence type="ECO:0000256" key="1">
    <source>
        <dbReference type="SAM" id="MobiDB-lite"/>
    </source>
</evidence>
<feature type="region of interest" description="Disordered" evidence="1">
    <location>
        <begin position="59"/>
        <end position="129"/>
    </location>
</feature>
<dbReference type="Pfam" id="PF14559">
    <property type="entry name" value="TPR_19"/>
    <property type="match status" value="1"/>
</dbReference>
<feature type="compositionally biased region" description="Polar residues" evidence="1">
    <location>
        <begin position="89"/>
        <end position="111"/>
    </location>
</feature>
<accession>A0AAV6L5X1</accession>
<protein>
    <recommendedName>
        <fullName evidence="4">Tetratricopeptide repeat-like superfamily protein</fullName>
    </recommendedName>
</protein>
<sequence length="501" mass="55686">MLLRSTSTPVLRTLFSESPIKNFHTTKTNNNCSKLRTSAVHGGCRRRCSLRSFSCSPISSGSSQFSRKTSTFNHKPLRRARSEGHLGEMSSSFDLGENSTLQSSPSFSIYTSEDGFDGESEKERVERETPERHVMIGERNVEMGSGEFCFGDKGMDLIEENGEEEEVLSEFQDLGIDEGVQPVSPRMYLATGLGIGGDGSGGGGAGGGGFAPEWFGGGDVEEYYKRMVGEDPSSNPLFLRNYAQLLLNKGDLHGAEEYLFQATLADPKDGEICSLYAKLVWELHHDQESALNYFEQANQASPEDSHVLAAYASFLWEIDEEEKDDCAWNDHFQIEGDKGLVGFKEKEPIHPSGIGGIKKIDQIAADSDKGGNIEDYYKRRVEENPSNPLFLRNYAQFLHQSKGDLQGAEEYYSRAILADPADGEIISQYASLVWELHRDHNKAESYFERAVQATPQDSHVLAAYAKFHWETDGDEEDEHHSPGQNHIQTPVFLEAMTTANA</sequence>
<dbReference type="InterPro" id="IPR011990">
    <property type="entry name" value="TPR-like_helical_dom_sf"/>
</dbReference>
<dbReference type="AlphaFoldDB" id="A0AAV6L5X1"/>
<dbReference type="PANTHER" id="PTHR26312:SF217">
    <property type="entry name" value="N-ACETYLGLUCOSAMINE TRANSFERASE, OGT PROTEIN, PUTATIVE-RELATED"/>
    <property type="match status" value="1"/>
</dbReference>
<evidence type="ECO:0000313" key="2">
    <source>
        <dbReference type="EMBL" id="KAG5560440.1"/>
    </source>
</evidence>
<dbReference type="Proteomes" id="UP000823749">
    <property type="component" value="Chromosome 2"/>
</dbReference>
<dbReference type="PANTHER" id="PTHR26312">
    <property type="entry name" value="TETRATRICOPEPTIDE REPEAT PROTEIN 5"/>
    <property type="match status" value="1"/>
</dbReference>
<organism evidence="2 3">
    <name type="scientific">Rhododendron griersonianum</name>
    <dbReference type="NCBI Taxonomy" id="479676"/>
    <lineage>
        <taxon>Eukaryota</taxon>
        <taxon>Viridiplantae</taxon>
        <taxon>Streptophyta</taxon>
        <taxon>Embryophyta</taxon>
        <taxon>Tracheophyta</taxon>
        <taxon>Spermatophyta</taxon>
        <taxon>Magnoliopsida</taxon>
        <taxon>eudicotyledons</taxon>
        <taxon>Gunneridae</taxon>
        <taxon>Pentapetalae</taxon>
        <taxon>asterids</taxon>
        <taxon>Ericales</taxon>
        <taxon>Ericaceae</taxon>
        <taxon>Ericoideae</taxon>
        <taxon>Rhodoreae</taxon>
        <taxon>Rhododendron</taxon>
    </lineage>
</organism>
<feature type="compositionally biased region" description="Basic and acidic residues" evidence="1">
    <location>
        <begin position="119"/>
        <end position="129"/>
    </location>
</feature>
<comment type="caution">
    <text evidence="2">The sequence shown here is derived from an EMBL/GenBank/DDBJ whole genome shotgun (WGS) entry which is preliminary data.</text>
</comment>
<evidence type="ECO:0000313" key="3">
    <source>
        <dbReference type="Proteomes" id="UP000823749"/>
    </source>
</evidence>
<dbReference type="Gene3D" id="1.25.40.10">
    <property type="entry name" value="Tetratricopeptide repeat domain"/>
    <property type="match status" value="2"/>
</dbReference>
<keyword evidence="3" id="KW-1185">Reference proteome</keyword>
<proteinExistence type="predicted"/>
<dbReference type="EMBL" id="JACTNZ010000002">
    <property type="protein sequence ID" value="KAG5560440.1"/>
    <property type="molecule type" value="Genomic_DNA"/>
</dbReference>
<reference evidence="2" key="1">
    <citation type="submission" date="2020-08" db="EMBL/GenBank/DDBJ databases">
        <title>Plant Genome Project.</title>
        <authorList>
            <person name="Zhang R.-G."/>
        </authorList>
    </citation>
    <scope>NUCLEOTIDE SEQUENCE</scope>
    <source>
        <strain evidence="2">WSP0</strain>
        <tissue evidence="2">Leaf</tissue>
    </source>
</reference>
<dbReference type="SUPFAM" id="SSF48452">
    <property type="entry name" value="TPR-like"/>
    <property type="match status" value="2"/>
</dbReference>
<gene>
    <name evidence="2" type="ORF">RHGRI_003677</name>
</gene>
<evidence type="ECO:0008006" key="4">
    <source>
        <dbReference type="Google" id="ProtNLM"/>
    </source>
</evidence>
<name>A0AAV6L5X1_9ERIC</name>